<feature type="compositionally biased region" description="Polar residues" evidence="1">
    <location>
        <begin position="412"/>
        <end position="433"/>
    </location>
</feature>
<feature type="region of interest" description="Disordered" evidence="1">
    <location>
        <begin position="713"/>
        <end position="786"/>
    </location>
</feature>
<evidence type="ECO:0000256" key="1">
    <source>
        <dbReference type="SAM" id="MobiDB-lite"/>
    </source>
</evidence>
<feature type="compositionally biased region" description="Polar residues" evidence="1">
    <location>
        <begin position="824"/>
        <end position="834"/>
    </location>
</feature>
<gene>
    <name evidence="2" type="ORF">JCGZ_04415</name>
</gene>
<accession>A0A067L1X5</accession>
<feature type="compositionally biased region" description="Low complexity" evidence="1">
    <location>
        <begin position="719"/>
        <end position="730"/>
    </location>
</feature>
<dbReference type="EMBL" id="KK914362">
    <property type="protein sequence ID" value="KDP38490.1"/>
    <property type="molecule type" value="Genomic_DNA"/>
</dbReference>
<feature type="compositionally biased region" description="Polar residues" evidence="1">
    <location>
        <begin position="753"/>
        <end position="774"/>
    </location>
</feature>
<feature type="compositionally biased region" description="Basic residues" evidence="1">
    <location>
        <begin position="998"/>
        <end position="1008"/>
    </location>
</feature>
<feature type="compositionally biased region" description="Basic and acidic residues" evidence="1">
    <location>
        <begin position="976"/>
        <end position="987"/>
    </location>
</feature>
<proteinExistence type="predicted"/>
<sequence>MSVLQGSAPGINNAVTGWSNFSIQGNLDPLQDKIDLHQAQNFPTQASFGQQQRLQSQKPPSLTNLLGQAIDNPSGILAPESLLSSGLSQDPQFLNMLQQQYLLQLHSQTPLPTHQLSMLEKLLLVRQQQKQEEQQHLIRQQQLLSQALSEHHSHQRFGEPPYGQFLTSAIATGNIPVDPSRLKPSKEMLQIGSQIPVSTVQDEHSPSLMNLPQVTQDVRYNVDAGASSFQLPHQIFGNINSQKSWDTTLPEQINEIHEESLLEPSLVEMSSSLGSMDKSSQEPSHAHEPLLASACLTPLSVEQILEDTRTTEKALNVAIPEATTGTAQLESPGISFTNPLSGTCEDEITKPQLPCVMKVQLDGTLSEQQVEKERSTDDPAIVAEVKNIEVREVRKASEKKSRKQKSAKSSSIDQVKGTSKNSSLQQIKQSESEGPNAEDSKFEPQNGTGETLADTSLEKIRHQKSGISSVEIKDSQQVNSLLSSRISGDAEVTGDKDESKPAGSVPMQAHPAQRAWKPAPGFKPKSLLEIQLEEQRKMQTEMTVSEITTSVSSMNLSVPWAGVVASSESKIPRETQRDVNTTELNMVKQEISPKATSRKSQLHDLLAEEVLANSNDRELEVPDNFFDPSPQLMTTIVEPIDADNFIEAKDTKKSRKKSAKAKGSGAKAMAPTTADVPVCSIPIEKGKSSRLVQQEKEVLPAIPTGPSLGDFVFWKGGQSTTSSPSPAWSTDTKKVPKPTSLRDILKEQEKKVSSVQPQNHISTPQKSQPTQVTHGSGPSWLLSAASPSKAASPIQINSAQSKYKGDDDLFWGPIDQSKQETKQSEFPNLGSQGSWGAKNTPVKGTSLSRQKSMGGRHAEHSLSSSPASVQSSLKGKRDAISKHSEAMDFRDWCESECVRLVGTKDTSFLEFCLKQSRSEAEMLLIENLGSFDPDHEFIDKFLNYKELLPADVLEIAFQSRNDRMATGFSARDMNSDHASNRDFDHDMTLGNDGSSKGGGKKKGKKGKKVSPAVLGFNVVSNRIMMGEIQSVED</sequence>
<dbReference type="AlphaFoldDB" id="A0A067L1X5"/>
<feature type="compositionally biased region" description="Low complexity" evidence="1">
    <location>
        <begin position="775"/>
        <end position="786"/>
    </location>
</feature>
<feature type="compositionally biased region" description="Polar residues" evidence="1">
    <location>
        <begin position="842"/>
        <end position="851"/>
    </location>
</feature>
<dbReference type="PANTHER" id="PTHR47471">
    <property type="entry name" value="GYF DOMAIN-CONTAINING PROTEIN"/>
    <property type="match status" value="1"/>
</dbReference>
<feature type="region of interest" description="Disordered" evidence="1">
    <location>
        <begin position="484"/>
        <end position="521"/>
    </location>
</feature>
<feature type="compositionally biased region" description="Low complexity" evidence="1">
    <location>
        <begin position="861"/>
        <end position="872"/>
    </location>
</feature>
<dbReference type="Proteomes" id="UP000027138">
    <property type="component" value="Unassembled WGS sequence"/>
</dbReference>
<name>A0A067L1X5_JATCU</name>
<feature type="region of interest" description="Disordered" evidence="1">
    <location>
        <begin position="393"/>
        <end position="457"/>
    </location>
</feature>
<keyword evidence="3" id="KW-1185">Reference proteome</keyword>
<evidence type="ECO:0000313" key="3">
    <source>
        <dbReference type="Proteomes" id="UP000027138"/>
    </source>
</evidence>
<organism evidence="2 3">
    <name type="scientific">Jatropha curcas</name>
    <name type="common">Barbados nut</name>
    <dbReference type="NCBI Taxonomy" id="180498"/>
    <lineage>
        <taxon>Eukaryota</taxon>
        <taxon>Viridiplantae</taxon>
        <taxon>Streptophyta</taxon>
        <taxon>Embryophyta</taxon>
        <taxon>Tracheophyta</taxon>
        <taxon>Spermatophyta</taxon>
        <taxon>Magnoliopsida</taxon>
        <taxon>eudicotyledons</taxon>
        <taxon>Gunneridae</taxon>
        <taxon>Pentapetalae</taxon>
        <taxon>rosids</taxon>
        <taxon>fabids</taxon>
        <taxon>Malpighiales</taxon>
        <taxon>Euphorbiaceae</taxon>
        <taxon>Crotonoideae</taxon>
        <taxon>Jatropheae</taxon>
        <taxon>Jatropha</taxon>
    </lineage>
</organism>
<evidence type="ECO:0008006" key="4">
    <source>
        <dbReference type="Google" id="ProtNLM"/>
    </source>
</evidence>
<feature type="region of interest" description="Disordered" evidence="1">
    <location>
        <begin position="818"/>
        <end position="877"/>
    </location>
</feature>
<protein>
    <recommendedName>
        <fullName evidence="4">GYF domain-containing protein</fullName>
    </recommendedName>
</protein>
<dbReference type="OrthoDB" id="6415790at2759"/>
<dbReference type="STRING" id="180498.A0A067L1X5"/>
<dbReference type="PANTHER" id="PTHR47471:SF1">
    <property type="entry name" value="PROTEIN ESSENTIAL FOR POTEXVIRUS ACCUMULATION 1"/>
    <property type="match status" value="1"/>
</dbReference>
<reference evidence="2 3" key="1">
    <citation type="journal article" date="2014" name="PLoS ONE">
        <title>Global Analysis of Gene Expression Profiles in Physic Nut (Jatropha curcas L.) Seedlings Exposed to Salt Stress.</title>
        <authorList>
            <person name="Zhang L."/>
            <person name="Zhang C."/>
            <person name="Wu P."/>
            <person name="Chen Y."/>
            <person name="Li M."/>
            <person name="Jiang H."/>
            <person name="Wu G."/>
        </authorList>
    </citation>
    <scope>NUCLEOTIDE SEQUENCE [LARGE SCALE GENOMIC DNA]</scope>
    <source>
        <strain evidence="3">cv. GZQX0401</strain>
        <tissue evidence="2">Young leaves</tissue>
    </source>
</reference>
<feature type="compositionally biased region" description="Basic and acidic residues" evidence="1">
    <location>
        <begin position="743"/>
        <end position="752"/>
    </location>
</feature>
<feature type="region of interest" description="Disordered" evidence="1">
    <location>
        <begin position="976"/>
        <end position="1008"/>
    </location>
</feature>
<evidence type="ECO:0000313" key="2">
    <source>
        <dbReference type="EMBL" id="KDP38490.1"/>
    </source>
</evidence>